<keyword evidence="2" id="KW-1185">Reference proteome</keyword>
<accession>A0A6C2C271</accession>
<gene>
    <name evidence="1" type="ORF">ESZ50_11160</name>
</gene>
<evidence type="ECO:0000313" key="1">
    <source>
        <dbReference type="EMBL" id="TYC47779.1"/>
    </source>
</evidence>
<dbReference type="Pfam" id="PF13743">
    <property type="entry name" value="Thioredoxin_5"/>
    <property type="match status" value="1"/>
</dbReference>
<evidence type="ECO:0000313" key="2">
    <source>
        <dbReference type="Proteomes" id="UP000371977"/>
    </source>
</evidence>
<sequence>MYEMLFFTEEVSEAVVRLEEQLIKVNNQLSGKNKLKLVPVINMNTLKDLDFQDAQDKYQLALDYQAMHLFGAKRAQKFLIKSQKLMLLGYKYSELNVAELVEAAGGEWEEFLLEQTDPLIGQQVLRNQRLAGQFVRKINGNWPLLIVDNEQMVELQTLLESNDVLDLGVTLQSEII</sequence>
<dbReference type="OrthoDB" id="2156137at2"/>
<proteinExistence type="predicted"/>
<reference evidence="1 2" key="1">
    <citation type="submission" date="2019-01" db="EMBL/GenBank/DDBJ databases">
        <title>Weissella sp. nov., a novel lactic acid bacterium isolated from animal feces.</title>
        <authorList>
            <person name="Wang L.-T."/>
        </authorList>
    </citation>
    <scope>NUCLEOTIDE SEQUENCE [LARGE SCALE GENOMIC DNA]</scope>
    <source>
        <strain evidence="1 2">8H-2</strain>
    </source>
</reference>
<dbReference type="RefSeq" id="WP_148623994.1">
    <property type="nucleotide sequence ID" value="NZ_SDGZ01000030.1"/>
</dbReference>
<dbReference type="Proteomes" id="UP000371977">
    <property type="component" value="Unassembled WGS sequence"/>
</dbReference>
<comment type="caution">
    <text evidence="1">The sequence shown here is derived from an EMBL/GenBank/DDBJ whole genome shotgun (WGS) entry which is preliminary data.</text>
</comment>
<dbReference type="EMBL" id="SDGZ01000030">
    <property type="protein sequence ID" value="TYC47779.1"/>
    <property type="molecule type" value="Genomic_DNA"/>
</dbReference>
<organism evidence="1 2">
    <name type="scientific">Weissella muntiaci</name>
    <dbReference type="NCBI Taxonomy" id="2508881"/>
    <lineage>
        <taxon>Bacteria</taxon>
        <taxon>Bacillati</taxon>
        <taxon>Bacillota</taxon>
        <taxon>Bacilli</taxon>
        <taxon>Lactobacillales</taxon>
        <taxon>Lactobacillaceae</taxon>
        <taxon>Weissella</taxon>
    </lineage>
</organism>
<dbReference type="AlphaFoldDB" id="A0A6C2C271"/>
<protein>
    <submittedName>
        <fullName evidence="1">Uncharacterized protein</fullName>
    </submittedName>
</protein>
<name>A0A6C2C271_9LACO</name>